<name>A0A8J2VUJ6_9NEOP</name>
<accession>A0A8J2VUJ6</accession>
<reference evidence="2" key="1">
    <citation type="submission" date="2021-09" db="EMBL/GenBank/DDBJ databases">
        <authorList>
            <person name="Martin H S."/>
        </authorList>
    </citation>
    <scope>NUCLEOTIDE SEQUENCE</scope>
</reference>
<evidence type="ECO:0000313" key="2">
    <source>
        <dbReference type="EMBL" id="CAG9575360.1"/>
    </source>
</evidence>
<protein>
    <submittedName>
        <fullName evidence="2">(African queen) hypothetical protein</fullName>
    </submittedName>
</protein>
<evidence type="ECO:0000256" key="1">
    <source>
        <dbReference type="SAM" id="MobiDB-lite"/>
    </source>
</evidence>
<comment type="caution">
    <text evidence="2">The sequence shown here is derived from an EMBL/GenBank/DDBJ whole genome shotgun (WGS) entry which is preliminary data.</text>
</comment>
<evidence type="ECO:0000313" key="3">
    <source>
        <dbReference type="Proteomes" id="UP000789524"/>
    </source>
</evidence>
<feature type="compositionally biased region" description="Polar residues" evidence="1">
    <location>
        <begin position="1"/>
        <end position="26"/>
    </location>
</feature>
<feature type="compositionally biased region" description="Polar residues" evidence="1">
    <location>
        <begin position="37"/>
        <end position="47"/>
    </location>
</feature>
<sequence length="68" mass="7483">MYNVSNIPGVSLESSSPQHTDSNRQPLETRMRRRSESTFAGSLPRSSTSERDGAIRTKETAVVFSGKP</sequence>
<feature type="compositionally biased region" description="Basic and acidic residues" evidence="1">
    <location>
        <begin position="27"/>
        <end position="36"/>
    </location>
</feature>
<dbReference type="Proteomes" id="UP000789524">
    <property type="component" value="Unassembled WGS sequence"/>
</dbReference>
<keyword evidence="3" id="KW-1185">Reference proteome</keyword>
<dbReference type="AlphaFoldDB" id="A0A8J2VUJ6"/>
<feature type="compositionally biased region" description="Basic and acidic residues" evidence="1">
    <location>
        <begin position="48"/>
        <end position="59"/>
    </location>
</feature>
<organism evidence="2 3">
    <name type="scientific">Danaus chrysippus</name>
    <name type="common">African queen</name>
    <dbReference type="NCBI Taxonomy" id="151541"/>
    <lineage>
        <taxon>Eukaryota</taxon>
        <taxon>Metazoa</taxon>
        <taxon>Ecdysozoa</taxon>
        <taxon>Arthropoda</taxon>
        <taxon>Hexapoda</taxon>
        <taxon>Insecta</taxon>
        <taxon>Pterygota</taxon>
        <taxon>Neoptera</taxon>
        <taxon>Endopterygota</taxon>
        <taxon>Lepidoptera</taxon>
        <taxon>Glossata</taxon>
        <taxon>Ditrysia</taxon>
        <taxon>Papilionoidea</taxon>
        <taxon>Nymphalidae</taxon>
        <taxon>Danainae</taxon>
        <taxon>Danaini</taxon>
        <taxon>Danaina</taxon>
        <taxon>Danaus</taxon>
        <taxon>Anosia</taxon>
    </lineage>
</organism>
<dbReference type="EMBL" id="CAKASE010000074">
    <property type="protein sequence ID" value="CAG9575360.1"/>
    <property type="molecule type" value="Genomic_DNA"/>
</dbReference>
<feature type="region of interest" description="Disordered" evidence="1">
    <location>
        <begin position="1"/>
        <end position="68"/>
    </location>
</feature>
<proteinExistence type="predicted"/>
<gene>
    <name evidence="2" type="ORF">DCHRY22_LOCUS11280</name>
</gene>